<sequence length="455" mass="51902">MTNLADWSSFTQAVSMIELCIAGYCLYILVKPFLQSAKVALAAGGTFFLTMLGLYVVPLSSDMFMAYAFGSLMAFLVMCGLERGNYIQKAFLVITYFSLRWFTAAMAELLYDKLYYLAANTMWYKGNPPMRLQFVVYFGVCVFYLTMVFAITAGAIYCIVKSYVYKYERMSMRELLMLVIPPFLGAVGYKIIHYYRFFYIQKNKPAETYDMLLLIYCGGAVTVVVILIMLYQNIKASQEEKLANQLLSTQMDNLKLHIEQVENLYQDIRSMKHDMTNHVLTLERLYEGNETKEAKEYVQELKSAFIETVGEVNSGNPVTDVILRGWQAEAEKKNIHFQCDFHYPTDSNINAFDVSVILNNALQNAVENIGGSGELLISILSYRRDNAYMIEISNSFTGNLRRDTESGLLITSKEKKDSHGYGLNNIRKIAGKYFGDIDFIAQNGEFILSIMMMIE</sequence>
<gene>
    <name evidence="1" type="ORF">E5329_02390</name>
</gene>
<evidence type="ECO:0000313" key="2">
    <source>
        <dbReference type="Proteomes" id="UP000304953"/>
    </source>
</evidence>
<name>A0AC61S0N9_9FIRM</name>
<keyword evidence="2" id="KW-1185">Reference proteome</keyword>
<dbReference type="Proteomes" id="UP000304953">
    <property type="component" value="Unassembled WGS sequence"/>
</dbReference>
<protein>
    <submittedName>
        <fullName evidence="1">ATP-binding protein</fullName>
    </submittedName>
</protein>
<organism evidence="1 2">
    <name type="scientific">Petralouisia muris</name>
    <dbReference type="NCBI Taxonomy" id="3032872"/>
    <lineage>
        <taxon>Bacteria</taxon>
        <taxon>Bacillati</taxon>
        <taxon>Bacillota</taxon>
        <taxon>Clostridia</taxon>
        <taxon>Lachnospirales</taxon>
        <taxon>Lachnospiraceae</taxon>
        <taxon>Petralouisia</taxon>
    </lineage>
</organism>
<dbReference type="EMBL" id="SRYA01000003">
    <property type="protein sequence ID" value="TGY97990.1"/>
    <property type="molecule type" value="Genomic_DNA"/>
</dbReference>
<accession>A0AC61S0N9</accession>
<evidence type="ECO:0000313" key="1">
    <source>
        <dbReference type="EMBL" id="TGY97990.1"/>
    </source>
</evidence>
<proteinExistence type="predicted"/>
<keyword evidence="1" id="KW-0067">ATP-binding</keyword>
<keyword evidence="1" id="KW-0547">Nucleotide-binding</keyword>
<comment type="caution">
    <text evidence="1">The sequence shown here is derived from an EMBL/GenBank/DDBJ whole genome shotgun (WGS) entry which is preliminary data.</text>
</comment>
<reference evidence="1" key="1">
    <citation type="submission" date="2019-04" db="EMBL/GenBank/DDBJ databases">
        <title>Microbes associate with the intestines of laboratory mice.</title>
        <authorList>
            <person name="Navarre W."/>
            <person name="Wong E."/>
            <person name="Huang K."/>
            <person name="Tropini C."/>
            <person name="Ng K."/>
            <person name="Yu B."/>
        </authorList>
    </citation>
    <scope>NUCLEOTIDE SEQUENCE</scope>
    <source>
        <strain evidence="1">NM01_1-7b</strain>
    </source>
</reference>